<dbReference type="KEGG" id="zpl:ZBT109_1814"/>
<dbReference type="PANTHER" id="PTHR35936:SF19">
    <property type="entry name" value="AMINO-ACID-BINDING PROTEIN YXEM-RELATED"/>
    <property type="match status" value="1"/>
</dbReference>
<dbReference type="RefSeq" id="WP_027704969.1">
    <property type="nucleotide sequence ID" value="NZ_AP018933.1"/>
</dbReference>
<name>A0A348HG08_9GAMM</name>
<dbReference type="AlphaFoldDB" id="A0A348HG08"/>
<dbReference type="Proteomes" id="UP000267342">
    <property type="component" value="Chromosome"/>
</dbReference>
<evidence type="ECO:0000259" key="4">
    <source>
        <dbReference type="SMART" id="SM00062"/>
    </source>
</evidence>
<gene>
    <name evidence="5" type="ORF">ZBT109_1814</name>
</gene>
<keyword evidence="6" id="KW-1185">Reference proteome</keyword>
<comment type="similarity">
    <text evidence="1">Belongs to the bacterial solute-binding protein 3 family.</text>
</comment>
<dbReference type="SMART" id="SM00062">
    <property type="entry name" value="PBPb"/>
    <property type="match status" value="1"/>
</dbReference>
<evidence type="ECO:0000256" key="2">
    <source>
        <dbReference type="ARBA" id="ARBA00022729"/>
    </source>
</evidence>
<keyword evidence="2 3" id="KW-0732">Signal</keyword>
<evidence type="ECO:0000313" key="6">
    <source>
        <dbReference type="Proteomes" id="UP000267342"/>
    </source>
</evidence>
<dbReference type="Gene3D" id="3.40.190.10">
    <property type="entry name" value="Periplasmic binding protein-like II"/>
    <property type="match status" value="2"/>
</dbReference>
<dbReference type="SUPFAM" id="SSF53850">
    <property type="entry name" value="Periplasmic binding protein-like II"/>
    <property type="match status" value="1"/>
</dbReference>
<dbReference type="InterPro" id="IPR001638">
    <property type="entry name" value="Solute-binding_3/MltF_N"/>
</dbReference>
<evidence type="ECO:0000256" key="3">
    <source>
        <dbReference type="SAM" id="SignalP"/>
    </source>
</evidence>
<sequence length="271" mass="30332">MTRRFLTVLMAAFSIAVASNQAAQARNSNDVTLAIELYPPFSYRLPDGSLDGFEIQLGNLLCERAGLHCTWSDQSWDALIPGLMMRKYDAILSSMSVTPERAQQVLFSHPYYNTAHIWVVARNSTLDPTNMAQMKGKVIGVQRGTTRDDYVTRFYGSTATIRRYVAEQDISNDMRSGRLDAALVDMLTSRDTFRLQDADSLYRQAAAPISKPLDVFGPGIAMAFRPRDKALAERFNAAIDEVYRDGSIRPIMDKYIGMDILVHGDDVQDAK</sequence>
<dbReference type="EMBL" id="AP018933">
    <property type="protein sequence ID" value="BBG30560.1"/>
    <property type="molecule type" value="Genomic_DNA"/>
</dbReference>
<organism evidence="5 6">
    <name type="scientific">Zymobacter palmae</name>
    <dbReference type="NCBI Taxonomy" id="33074"/>
    <lineage>
        <taxon>Bacteria</taxon>
        <taxon>Pseudomonadati</taxon>
        <taxon>Pseudomonadota</taxon>
        <taxon>Gammaproteobacteria</taxon>
        <taxon>Oceanospirillales</taxon>
        <taxon>Halomonadaceae</taxon>
        <taxon>Zymobacter group</taxon>
        <taxon>Zymobacter</taxon>
    </lineage>
</organism>
<reference evidence="5 6" key="1">
    <citation type="submission" date="2018-09" db="EMBL/GenBank/DDBJ databases">
        <title>Zymobacter palmae IAM14233 (=T109) whole genome analysis.</title>
        <authorList>
            <person name="Yanase H."/>
        </authorList>
    </citation>
    <scope>NUCLEOTIDE SEQUENCE [LARGE SCALE GENOMIC DNA]</scope>
    <source>
        <strain evidence="5 6">IAM14233</strain>
    </source>
</reference>
<feature type="domain" description="Solute-binding protein family 3/N-terminal" evidence="4">
    <location>
        <begin position="30"/>
        <end position="259"/>
    </location>
</feature>
<feature type="chain" id="PRO_5016996782" evidence="3">
    <location>
        <begin position="19"/>
        <end position="271"/>
    </location>
</feature>
<dbReference type="OrthoDB" id="9768183at2"/>
<accession>A0A348HG08</accession>
<dbReference type="STRING" id="1123510.GCA_000620025_01681"/>
<dbReference type="Pfam" id="PF00497">
    <property type="entry name" value="SBP_bac_3"/>
    <property type="match status" value="1"/>
</dbReference>
<proteinExistence type="inferred from homology"/>
<protein>
    <submittedName>
        <fullName evidence="5">ABC-type amino acid transport/signal</fullName>
    </submittedName>
</protein>
<dbReference type="PANTHER" id="PTHR35936">
    <property type="entry name" value="MEMBRANE-BOUND LYTIC MUREIN TRANSGLYCOSYLASE F"/>
    <property type="match status" value="1"/>
</dbReference>
<evidence type="ECO:0000256" key="1">
    <source>
        <dbReference type="ARBA" id="ARBA00010333"/>
    </source>
</evidence>
<feature type="signal peptide" evidence="3">
    <location>
        <begin position="1"/>
        <end position="18"/>
    </location>
</feature>
<evidence type="ECO:0000313" key="5">
    <source>
        <dbReference type="EMBL" id="BBG30560.1"/>
    </source>
</evidence>